<dbReference type="KEGG" id="nvi:100114710"/>
<dbReference type="PANTHER" id="PTHR15854:SF4">
    <property type="entry name" value="PEROXYNITRITE ISOMERASE THAP4"/>
    <property type="match status" value="1"/>
</dbReference>
<accession>A0A7M7QUU5</accession>
<feature type="domain" description="THAP4-like heme-binding" evidence="2">
    <location>
        <begin position="10"/>
        <end position="163"/>
    </location>
</feature>
<organism evidence="3 4">
    <name type="scientific">Nasonia vitripennis</name>
    <name type="common">Parasitic wasp</name>
    <dbReference type="NCBI Taxonomy" id="7425"/>
    <lineage>
        <taxon>Eukaryota</taxon>
        <taxon>Metazoa</taxon>
        <taxon>Ecdysozoa</taxon>
        <taxon>Arthropoda</taxon>
        <taxon>Hexapoda</taxon>
        <taxon>Insecta</taxon>
        <taxon>Pterygota</taxon>
        <taxon>Neoptera</taxon>
        <taxon>Endopterygota</taxon>
        <taxon>Hymenoptera</taxon>
        <taxon>Apocrita</taxon>
        <taxon>Proctotrupomorpha</taxon>
        <taxon>Chalcidoidea</taxon>
        <taxon>Pteromalidae</taxon>
        <taxon>Pteromalinae</taxon>
        <taxon>Nasonia</taxon>
    </lineage>
</organism>
<dbReference type="InterPro" id="IPR014878">
    <property type="entry name" value="THAP4-like_heme-bd"/>
</dbReference>
<proteinExistence type="predicted"/>
<comment type="catalytic activity">
    <reaction evidence="1">
        <text>peroxynitrite = nitrate</text>
        <dbReference type="Rhea" id="RHEA:63116"/>
        <dbReference type="ChEBI" id="CHEBI:17632"/>
        <dbReference type="ChEBI" id="CHEBI:25941"/>
    </reaction>
    <physiologicalReaction direction="left-to-right" evidence="1">
        <dbReference type="Rhea" id="RHEA:63117"/>
    </physiologicalReaction>
</comment>
<dbReference type="InterPro" id="IPR045165">
    <property type="entry name" value="Nitrobindin"/>
</dbReference>
<dbReference type="RefSeq" id="XP_032454902.1">
    <property type="nucleotide sequence ID" value="XM_032599011.1"/>
</dbReference>
<dbReference type="PANTHER" id="PTHR15854">
    <property type="entry name" value="THAP4 PROTEIN"/>
    <property type="match status" value="1"/>
</dbReference>
<reference evidence="3" key="1">
    <citation type="submission" date="2021-01" db="UniProtKB">
        <authorList>
            <consortium name="EnsemblMetazoa"/>
        </authorList>
    </citation>
    <scope>IDENTIFICATION</scope>
</reference>
<sequence length="170" mass="19375">MNQLPMHQALRPLAWLEGVWRTESLGSGKFPTINSFKYCEEITFSSIGQPMLNYTAQSWHPEKKNPMHREVGFLKIVPNTNKVSLFLSHNFGLTTVEEGEVVDNAVQLLSTSVSRTIEGSKPPAVLQIKRELKLVEDALHQTVYMSTETRPELTEHLHAVYKRQDAPLYK</sequence>
<dbReference type="GeneID" id="100114710"/>
<dbReference type="CDD" id="cd07828">
    <property type="entry name" value="lipocalin_heme-bd-THAP4-like"/>
    <property type="match status" value="1"/>
</dbReference>
<protein>
    <recommendedName>
        <fullName evidence="2">THAP4-like heme-binding domain-containing protein</fullName>
    </recommendedName>
</protein>
<evidence type="ECO:0000256" key="1">
    <source>
        <dbReference type="ARBA" id="ARBA00036993"/>
    </source>
</evidence>
<dbReference type="EnsemblMetazoa" id="XM_032599011">
    <property type="protein sequence ID" value="XP_032454902"/>
    <property type="gene ID" value="LOC100114710"/>
</dbReference>
<dbReference type="InterPro" id="IPR012674">
    <property type="entry name" value="Calycin"/>
</dbReference>
<dbReference type="OMA" id="FLIGRWH"/>
<name>A0A7M7QUU5_NASVI</name>
<dbReference type="SMR" id="A0A7M7QUU5"/>
<dbReference type="AlphaFoldDB" id="A0A7M7QUU5"/>
<evidence type="ECO:0000313" key="4">
    <source>
        <dbReference type="Proteomes" id="UP000002358"/>
    </source>
</evidence>
<dbReference type="SUPFAM" id="SSF50814">
    <property type="entry name" value="Lipocalins"/>
    <property type="match status" value="1"/>
</dbReference>
<dbReference type="Gene3D" id="2.40.128.20">
    <property type="match status" value="1"/>
</dbReference>
<evidence type="ECO:0000313" key="3">
    <source>
        <dbReference type="EnsemblMetazoa" id="XP_032454902"/>
    </source>
</evidence>
<evidence type="ECO:0000259" key="2">
    <source>
        <dbReference type="Pfam" id="PF08768"/>
    </source>
</evidence>
<dbReference type="Proteomes" id="UP000002358">
    <property type="component" value="Chromosome 4"/>
</dbReference>
<dbReference type="InParanoid" id="A0A7M7QUU5"/>
<keyword evidence="4" id="KW-1185">Reference proteome</keyword>
<dbReference type="Pfam" id="PF08768">
    <property type="entry name" value="THAP4_heme-bd"/>
    <property type="match status" value="1"/>
</dbReference>